<dbReference type="AlphaFoldDB" id="X1K5E1"/>
<gene>
    <name evidence="1" type="ORF">S06H3_22555</name>
</gene>
<proteinExistence type="predicted"/>
<evidence type="ECO:0000313" key="1">
    <source>
        <dbReference type="EMBL" id="GAI02252.1"/>
    </source>
</evidence>
<protein>
    <submittedName>
        <fullName evidence="1">Uncharacterized protein</fullName>
    </submittedName>
</protein>
<feature type="non-terminal residue" evidence="1">
    <location>
        <position position="1"/>
    </location>
</feature>
<accession>X1K5E1</accession>
<name>X1K5E1_9ZZZZ</name>
<organism evidence="1">
    <name type="scientific">marine sediment metagenome</name>
    <dbReference type="NCBI Taxonomy" id="412755"/>
    <lineage>
        <taxon>unclassified sequences</taxon>
        <taxon>metagenomes</taxon>
        <taxon>ecological metagenomes</taxon>
    </lineage>
</organism>
<comment type="caution">
    <text evidence="1">The sequence shown here is derived from an EMBL/GenBank/DDBJ whole genome shotgun (WGS) entry which is preliminary data.</text>
</comment>
<sequence length="29" mass="3515">PDEGILVEIKMLGRRVRPKAEKKIRRRNR</sequence>
<dbReference type="EMBL" id="BARV01012078">
    <property type="protein sequence ID" value="GAI02252.1"/>
    <property type="molecule type" value="Genomic_DNA"/>
</dbReference>
<reference evidence="1" key="1">
    <citation type="journal article" date="2014" name="Front. Microbiol.">
        <title>High frequency of phylogenetically diverse reductive dehalogenase-homologous genes in deep subseafloor sedimentary metagenomes.</title>
        <authorList>
            <person name="Kawai M."/>
            <person name="Futagami T."/>
            <person name="Toyoda A."/>
            <person name="Takaki Y."/>
            <person name="Nishi S."/>
            <person name="Hori S."/>
            <person name="Arai W."/>
            <person name="Tsubouchi T."/>
            <person name="Morono Y."/>
            <person name="Uchiyama I."/>
            <person name="Ito T."/>
            <person name="Fujiyama A."/>
            <person name="Inagaki F."/>
            <person name="Takami H."/>
        </authorList>
    </citation>
    <scope>NUCLEOTIDE SEQUENCE</scope>
    <source>
        <strain evidence="1">Expedition CK06-06</strain>
    </source>
</reference>